<keyword evidence="2" id="KW-1185">Reference proteome</keyword>
<reference evidence="1 2" key="1">
    <citation type="submission" date="2011-01" db="EMBL/GenBank/DDBJ databases">
        <authorList>
            <person name="Muzny D."/>
            <person name="Qin X."/>
            <person name="Deng J."/>
            <person name="Jiang H."/>
            <person name="Liu Y."/>
            <person name="Qu J."/>
            <person name="Song X.-Z."/>
            <person name="Zhang L."/>
            <person name="Thornton R."/>
            <person name="Coyle M."/>
            <person name="Francisco L."/>
            <person name="Jackson L."/>
            <person name="Javaid M."/>
            <person name="Korchina V."/>
            <person name="Kovar C."/>
            <person name="Mata R."/>
            <person name="Mathew T."/>
            <person name="Ngo R."/>
            <person name="Nguyen L."/>
            <person name="Nguyen N."/>
            <person name="Okwuonu G."/>
            <person name="Ongeri F."/>
            <person name="Pham C."/>
            <person name="Simmons D."/>
            <person name="Wilczek-Boney K."/>
            <person name="Hale W."/>
            <person name="Jakkamsetti A."/>
            <person name="Pham P."/>
            <person name="Ruth R."/>
            <person name="San Lucas F."/>
            <person name="Warren J."/>
            <person name="Zhang J."/>
            <person name="Zhao Z."/>
            <person name="Zhou C."/>
            <person name="Zhu D."/>
            <person name="Lee S."/>
            <person name="Bess C."/>
            <person name="Blankenburg K."/>
            <person name="Forbes L."/>
            <person name="Fu Q."/>
            <person name="Gubbala S."/>
            <person name="Hirani K."/>
            <person name="Jayaseelan J.C."/>
            <person name="Lara F."/>
            <person name="Munidasa M."/>
            <person name="Palculict T."/>
            <person name="Patil S."/>
            <person name="Pu L.-L."/>
            <person name="Saada N."/>
            <person name="Tang L."/>
            <person name="Weissenberger G."/>
            <person name="Zhu Y."/>
            <person name="Hemphill L."/>
            <person name="Shang Y."/>
            <person name="Youmans B."/>
            <person name="Ayvaz T."/>
            <person name="Ross M."/>
            <person name="Santibanez J."/>
            <person name="Aqrawi P."/>
            <person name="Gross S."/>
            <person name="Joshi V."/>
            <person name="Fowler G."/>
            <person name="Nazareth L."/>
            <person name="Reid J."/>
            <person name="Worley K."/>
            <person name="Petrosino J."/>
            <person name="Highlander S."/>
            <person name="Gibbs R."/>
        </authorList>
    </citation>
    <scope>NUCLEOTIDE SEQUENCE [LARGE SCALE GENOMIC DNA]</scope>
    <source>
        <strain evidence="1 2">ATCC 25976</strain>
    </source>
</reference>
<proteinExistence type="predicted"/>
<gene>
    <name evidence="1" type="ORF">HMPREF0027_1773</name>
</gene>
<dbReference type="Proteomes" id="UP000005467">
    <property type="component" value="Unassembled WGS sequence"/>
</dbReference>
<dbReference type="AlphaFoldDB" id="E8KIV6"/>
<sequence>MKMNKYIFGLFFFVPLSIAEPFYGEQLTDKSTVFSAEKNIAISSENLTACNLPSPRNNRYLPSKLTQLKFIGVLKKQDKYKAILMDVQKQLFELQANDWLEDELIQIVDINLKSISYINWQSEKNCQSPSLIILKL</sequence>
<evidence type="ECO:0000313" key="2">
    <source>
        <dbReference type="Proteomes" id="UP000005467"/>
    </source>
</evidence>
<name>E8KIV6_9PAST</name>
<dbReference type="HOGENOM" id="CLU_154517_0_0_6"/>
<accession>E8KIV6</accession>
<organism evidence="1 2">
    <name type="scientific">Actinobacillus ureae ATCC 25976</name>
    <dbReference type="NCBI Taxonomy" id="887324"/>
    <lineage>
        <taxon>Bacteria</taxon>
        <taxon>Pseudomonadati</taxon>
        <taxon>Pseudomonadota</taxon>
        <taxon>Gammaproteobacteria</taxon>
        <taxon>Pasteurellales</taxon>
        <taxon>Pasteurellaceae</taxon>
        <taxon>Actinobacillus</taxon>
    </lineage>
</organism>
<dbReference type="EMBL" id="AEVG01000120">
    <property type="protein sequence ID" value="EFX91172.1"/>
    <property type="molecule type" value="Genomic_DNA"/>
</dbReference>
<comment type="caution">
    <text evidence="1">The sequence shown here is derived from an EMBL/GenBank/DDBJ whole genome shotgun (WGS) entry which is preliminary data.</text>
</comment>
<evidence type="ECO:0008006" key="3">
    <source>
        <dbReference type="Google" id="ProtNLM"/>
    </source>
</evidence>
<protein>
    <recommendedName>
        <fullName evidence="3">PilP</fullName>
    </recommendedName>
</protein>
<evidence type="ECO:0000313" key="1">
    <source>
        <dbReference type="EMBL" id="EFX91172.1"/>
    </source>
</evidence>